<feature type="chain" id="PRO_5014910816" evidence="2">
    <location>
        <begin position="21"/>
        <end position="231"/>
    </location>
</feature>
<evidence type="ECO:0000313" key="3">
    <source>
        <dbReference type="EMBL" id="PKQ61440.1"/>
    </source>
</evidence>
<dbReference type="SMART" id="SM00028">
    <property type="entry name" value="TPR"/>
    <property type="match status" value="2"/>
</dbReference>
<proteinExistence type="predicted"/>
<organism evidence="3 4">
    <name type="scientific">Labilibaculum filiforme</name>
    <dbReference type="NCBI Taxonomy" id="1940526"/>
    <lineage>
        <taxon>Bacteria</taxon>
        <taxon>Pseudomonadati</taxon>
        <taxon>Bacteroidota</taxon>
        <taxon>Bacteroidia</taxon>
        <taxon>Marinilabiliales</taxon>
        <taxon>Marinifilaceae</taxon>
        <taxon>Labilibaculum</taxon>
    </lineage>
</organism>
<sequence length="231" mass="27088">MKRITILVILISCISLIVSAQTNGEIKEIYELNDSFTNDRYFYSLNNEKQIFLFACKDWNISIWLKEEKLEGNIVFYKEHDYWSFESENNYHFEFQYSSNSVDFTSLNELPINTTLVEVGILTNGELLKKTWLNRDENGNLSLSKRNAMTLNDKAYYLSEIGCFGEAIMILKIVLEYFPTRIVAYINLGDAYWGLEEKDNASQAYQKYIELMKASGKECKIPQRVYERIKE</sequence>
<dbReference type="OrthoDB" id="1120910at2"/>
<keyword evidence="2" id="KW-0732">Signal</keyword>
<feature type="signal peptide" evidence="2">
    <location>
        <begin position="1"/>
        <end position="20"/>
    </location>
</feature>
<name>A0A2N3HTQ0_9BACT</name>
<accession>A0A2N3HTQ0</accession>
<keyword evidence="1" id="KW-0802">TPR repeat</keyword>
<dbReference type="RefSeq" id="WP_101262508.1">
    <property type="nucleotide sequence ID" value="NZ_MVDD01000014.1"/>
</dbReference>
<dbReference type="InterPro" id="IPR019734">
    <property type="entry name" value="TPR_rpt"/>
</dbReference>
<keyword evidence="4" id="KW-1185">Reference proteome</keyword>
<dbReference type="InterPro" id="IPR011990">
    <property type="entry name" value="TPR-like_helical_dom_sf"/>
</dbReference>
<evidence type="ECO:0000256" key="2">
    <source>
        <dbReference type="SAM" id="SignalP"/>
    </source>
</evidence>
<dbReference type="EMBL" id="MVDD01000014">
    <property type="protein sequence ID" value="PKQ61440.1"/>
    <property type="molecule type" value="Genomic_DNA"/>
</dbReference>
<dbReference type="SUPFAM" id="SSF48452">
    <property type="entry name" value="TPR-like"/>
    <property type="match status" value="1"/>
</dbReference>
<evidence type="ECO:0000313" key="4">
    <source>
        <dbReference type="Proteomes" id="UP000233535"/>
    </source>
</evidence>
<evidence type="ECO:0000256" key="1">
    <source>
        <dbReference type="PROSITE-ProRule" id="PRU00339"/>
    </source>
</evidence>
<dbReference type="PROSITE" id="PS50005">
    <property type="entry name" value="TPR"/>
    <property type="match status" value="1"/>
</dbReference>
<protein>
    <submittedName>
        <fullName evidence="3">Uncharacterized protein</fullName>
    </submittedName>
</protein>
<feature type="repeat" description="TPR" evidence="1">
    <location>
        <begin position="182"/>
        <end position="215"/>
    </location>
</feature>
<dbReference type="Proteomes" id="UP000233535">
    <property type="component" value="Unassembled WGS sequence"/>
</dbReference>
<reference evidence="3 4" key="1">
    <citation type="journal article" date="2017" name="Front. Microbiol.">
        <title>Labilibaculum manganireducens gen. nov., sp. nov. and Labilibaculum filiforme sp. nov., Novel Bacteroidetes Isolated from Subsurface Sediments of the Baltic Sea.</title>
        <authorList>
            <person name="Vandieken V."/>
            <person name="Marshall I.P."/>
            <person name="Niemann H."/>
            <person name="Engelen B."/>
            <person name="Cypionka H."/>
        </authorList>
    </citation>
    <scope>NUCLEOTIDE SEQUENCE [LARGE SCALE GENOMIC DNA]</scope>
    <source>
        <strain evidence="3 4">59.16B</strain>
    </source>
</reference>
<dbReference type="Gene3D" id="1.25.40.10">
    <property type="entry name" value="Tetratricopeptide repeat domain"/>
    <property type="match status" value="1"/>
</dbReference>
<gene>
    <name evidence="3" type="ORF">BZG02_15925</name>
</gene>
<comment type="caution">
    <text evidence="3">The sequence shown here is derived from an EMBL/GenBank/DDBJ whole genome shotgun (WGS) entry which is preliminary data.</text>
</comment>
<dbReference type="AlphaFoldDB" id="A0A2N3HTQ0"/>